<dbReference type="GeneID" id="54567844"/>
<gene>
    <name evidence="3" type="ORF">M409DRAFT_60774</name>
</gene>
<feature type="compositionally biased region" description="Low complexity" evidence="1">
    <location>
        <begin position="328"/>
        <end position="341"/>
    </location>
</feature>
<feature type="signal peptide" evidence="2">
    <location>
        <begin position="1"/>
        <end position="18"/>
    </location>
</feature>
<feature type="compositionally biased region" description="Acidic residues" evidence="1">
    <location>
        <begin position="245"/>
        <end position="256"/>
    </location>
</feature>
<evidence type="ECO:0000313" key="4">
    <source>
        <dbReference type="Proteomes" id="UP000799537"/>
    </source>
</evidence>
<dbReference type="EMBL" id="ML993637">
    <property type="protein sequence ID" value="KAF2159423.1"/>
    <property type="molecule type" value="Genomic_DNA"/>
</dbReference>
<protein>
    <submittedName>
        <fullName evidence="3">Uncharacterized protein</fullName>
    </submittedName>
</protein>
<name>A0A6A6BXU4_ZASCE</name>
<dbReference type="AlphaFoldDB" id="A0A6A6BXU4"/>
<dbReference type="RefSeq" id="XP_033660312.1">
    <property type="nucleotide sequence ID" value="XM_033814572.1"/>
</dbReference>
<feature type="region of interest" description="Disordered" evidence="1">
    <location>
        <begin position="240"/>
        <end position="259"/>
    </location>
</feature>
<proteinExistence type="predicted"/>
<feature type="chain" id="PRO_5025589227" evidence="2">
    <location>
        <begin position="19"/>
        <end position="626"/>
    </location>
</feature>
<accession>A0A6A6BXU4</accession>
<reference evidence="3" key="1">
    <citation type="journal article" date="2020" name="Stud. Mycol.">
        <title>101 Dothideomycetes genomes: a test case for predicting lifestyles and emergence of pathogens.</title>
        <authorList>
            <person name="Haridas S."/>
            <person name="Albert R."/>
            <person name="Binder M."/>
            <person name="Bloem J."/>
            <person name="Labutti K."/>
            <person name="Salamov A."/>
            <person name="Andreopoulos B."/>
            <person name="Baker S."/>
            <person name="Barry K."/>
            <person name="Bills G."/>
            <person name="Bluhm B."/>
            <person name="Cannon C."/>
            <person name="Castanera R."/>
            <person name="Culley D."/>
            <person name="Daum C."/>
            <person name="Ezra D."/>
            <person name="Gonzalez J."/>
            <person name="Henrissat B."/>
            <person name="Kuo A."/>
            <person name="Liang C."/>
            <person name="Lipzen A."/>
            <person name="Lutzoni F."/>
            <person name="Magnuson J."/>
            <person name="Mondo S."/>
            <person name="Nolan M."/>
            <person name="Ohm R."/>
            <person name="Pangilinan J."/>
            <person name="Park H.-J."/>
            <person name="Ramirez L."/>
            <person name="Alfaro M."/>
            <person name="Sun H."/>
            <person name="Tritt A."/>
            <person name="Yoshinaga Y."/>
            <person name="Zwiers L.-H."/>
            <person name="Turgeon B."/>
            <person name="Goodwin S."/>
            <person name="Spatafora J."/>
            <person name="Crous P."/>
            <person name="Grigoriev I."/>
        </authorList>
    </citation>
    <scope>NUCLEOTIDE SEQUENCE</scope>
    <source>
        <strain evidence="3">ATCC 36951</strain>
    </source>
</reference>
<keyword evidence="4" id="KW-1185">Reference proteome</keyword>
<dbReference type="Proteomes" id="UP000799537">
    <property type="component" value="Unassembled WGS sequence"/>
</dbReference>
<evidence type="ECO:0000313" key="3">
    <source>
        <dbReference type="EMBL" id="KAF2159423.1"/>
    </source>
</evidence>
<feature type="region of interest" description="Disordered" evidence="1">
    <location>
        <begin position="318"/>
        <end position="348"/>
    </location>
</feature>
<organism evidence="3 4">
    <name type="scientific">Zasmidium cellare ATCC 36951</name>
    <dbReference type="NCBI Taxonomy" id="1080233"/>
    <lineage>
        <taxon>Eukaryota</taxon>
        <taxon>Fungi</taxon>
        <taxon>Dikarya</taxon>
        <taxon>Ascomycota</taxon>
        <taxon>Pezizomycotina</taxon>
        <taxon>Dothideomycetes</taxon>
        <taxon>Dothideomycetidae</taxon>
        <taxon>Mycosphaerellales</taxon>
        <taxon>Mycosphaerellaceae</taxon>
        <taxon>Zasmidium</taxon>
    </lineage>
</organism>
<sequence>MHLLLAFLAACLFKLCYAAPQTLAMQQRGNGAAWSSKPTWYSRYPLASVFSDKQAGDVDQYDVIEVAALSYNWLVQQNSDWKTRSTKKGYCLVAVIWDPVTQVFTVSSIPQGPRKEDMIKRATGPPSAFNPLIGAPNWYQQARGFIDANSKKGKFHAEDGAFFNWESSVAPARIANGQYQGGLVLGVYGDWHNPDNPQDSGKAGIWNLCSSGGNDPRIPSCQTVAQGLGVTNWVRRPTRRRDTSMDDLENASDYDGSDITADDISAASAIESACETSNPKFRLRVRDDKASCSSYLSPPVLSASPQPAAQISSELSIAPITPAPSGPTPTSSTKATSAGPKPSCTLQHQDPDSGINTQYCVCQSSVTLPLLSISSGAVATQACEYTALPSSVNNEDSCTTIPNCLPQKAKASVTVATSPLHVGTLTGDALYTGVSNALVSVCPPVTQTTSATKCSGTATIKGITYVESDSISHDGELEIFAAFSSYNQTSLRDAMIQSLAQSAAKSATGNNCYKANYQVLTKRNWYDKLFRRDHPVLEHEEIELCNMAELALVNYYSQFWRLAPEPGPTDFVEAQYKFHETSGSFACEFLELLADALVAIEPEFAVADVELGEELAAICSGLTGEG</sequence>
<evidence type="ECO:0000256" key="2">
    <source>
        <dbReference type="SAM" id="SignalP"/>
    </source>
</evidence>
<keyword evidence="2" id="KW-0732">Signal</keyword>
<evidence type="ECO:0000256" key="1">
    <source>
        <dbReference type="SAM" id="MobiDB-lite"/>
    </source>
</evidence>
<dbReference type="OrthoDB" id="3942428at2759"/>